<proteinExistence type="predicted"/>
<gene>
    <name evidence="2" type="ORF">JRQ81_010903</name>
</gene>
<sequence>MDKPLSSQYSSAAEEEEYSQATPCSSPRRLSNTEALDTKATTSQDFKLYSKMIHRIARAMNFQVQQSATAESCKFFGHLDKAQTPPLHMGFIPSLLDRIKSKWPNLPLPRCYQGTLTTCIARKANLLPSCLSIPSQTH</sequence>
<dbReference type="OrthoDB" id="9050411at2759"/>
<dbReference type="AlphaFoldDB" id="A0A9Q0X969"/>
<dbReference type="EMBL" id="JAPFRF010000022">
    <property type="protein sequence ID" value="KAJ7305082.1"/>
    <property type="molecule type" value="Genomic_DNA"/>
</dbReference>
<organism evidence="2 3">
    <name type="scientific">Phrynocephalus forsythii</name>
    <dbReference type="NCBI Taxonomy" id="171643"/>
    <lineage>
        <taxon>Eukaryota</taxon>
        <taxon>Metazoa</taxon>
        <taxon>Chordata</taxon>
        <taxon>Craniata</taxon>
        <taxon>Vertebrata</taxon>
        <taxon>Euteleostomi</taxon>
        <taxon>Lepidosauria</taxon>
        <taxon>Squamata</taxon>
        <taxon>Bifurcata</taxon>
        <taxon>Unidentata</taxon>
        <taxon>Episquamata</taxon>
        <taxon>Toxicofera</taxon>
        <taxon>Iguania</taxon>
        <taxon>Acrodonta</taxon>
        <taxon>Agamidae</taxon>
        <taxon>Agaminae</taxon>
        <taxon>Phrynocephalus</taxon>
    </lineage>
</organism>
<evidence type="ECO:0000313" key="3">
    <source>
        <dbReference type="Proteomes" id="UP001142489"/>
    </source>
</evidence>
<keyword evidence="3" id="KW-1185">Reference proteome</keyword>
<feature type="region of interest" description="Disordered" evidence="1">
    <location>
        <begin position="1"/>
        <end position="37"/>
    </location>
</feature>
<feature type="compositionally biased region" description="Polar residues" evidence="1">
    <location>
        <begin position="22"/>
        <end position="37"/>
    </location>
</feature>
<dbReference type="Proteomes" id="UP001142489">
    <property type="component" value="Unassembled WGS sequence"/>
</dbReference>
<evidence type="ECO:0000256" key="1">
    <source>
        <dbReference type="SAM" id="MobiDB-lite"/>
    </source>
</evidence>
<protein>
    <submittedName>
        <fullName evidence="2">Uncharacterized protein</fullName>
    </submittedName>
</protein>
<feature type="compositionally biased region" description="Low complexity" evidence="1">
    <location>
        <begin position="1"/>
        <end position="12"/>
    </location>
</feature>
<reference evidence="2" key="1">
    <citation type="journal article" date="2023" name="DNA Res.">
        <title>Chromosome-level genome assembly of Phrynocephalus forsythii using third-generation DNA sequencing and Hi-C analysis.</title>
        <authorList>
            <person name="Qi Y."/>
            <person name="Zhao W."/>
            <person name="Zhao Y."/>
            <person name="Niu C."/>
            <person name="Cao S."/>
            <person name="Zhang Y."/>
        </authorList>
    </citation>
    <scope>NUCLEOTIDE SEQUENCE</scope>
    <source>
        <tissue evidence="2">Muscle</tissue>
    </source>
</reference>
<evidence type="ECO:0000313" key="2">
    <source>
        <dbReference type="EMBL" id="KAJ7305082.1"/>
    </source>
</evidence>
<name>A0A9Q0X969_9SAUR</name>
<accession>A0A9Q0X969</accession>
<comment type="caution">
    <text evidence="2">The sequence shown here is derived from an EMBL/GenBank/DDBJ whole genome shotgun (WGS) entry which is preliminary data.</text>
</comment>